<proteinExistence type="predicted"/>
<evidence type="ECO:0000313" key="2">
    <source>
        <dbReference type="EMBL" id="RSH77067.1"/>
    </source>
</evidence>
<dbReference type="GeneID" id="39588236"/>
<organism evidence="2 3">
    <name type="scientific">Apiotrichum porosum</name>
    <dbReference type="NCBI Taxonomy" id="105984"/>
    <lineage>
        <taxon>Eukaryota</taxon>
        <taxon>Fungi</taxon>
        <taxon>Dikarya</taxon>
        <taxon>Basidiomycota</taxon>
        <taxon>Agaricomycotina</taxon>
        <taxon>Tremellomycetes</taxon>
        <taxon>Trichosporonales</taxon>
        <taxon>Trichosporonaceae</taxon>
        <taxon>Apiotrichum</taxon>
    </lineage>
</organism>
<evidence type="ECO:0000313" key="3">
    <source>
        <dbReference type="Proteomes" id="UP000279236"/>
    </source>
</evidence>
<reference evidence="2 3" key="1">
    <citation type="submission" date="2018-11" db="EMBL/GenBank/DDBJ databases">
        <title>Genome sequence of Apiotrichum porosum DSM 27194.</title>
        <authorList>
            <person name="Aliyu H."/>
            <person name="Gorte O."/>
            <person name="Ochsenreither K."/>
        </authorList>
    </citation>
    <scope>NUCLEOTIDE SEQUENCE [LARGE SCALE GENOMIC DNA]</scope>
    <source>
        <strain evidence="2 3">DSM 27194</strain>
    </source>
</reference>
<sequence>MGPADQLLGDECDTAITAAISRAAGLSTSEGRWEYMDAMMTVGCWPLRPNGLTDVVWAPLAQARAALLARRDGLAMWEEWVMADKMSERGVGTQPPAELRRILALARHAYKSYTNRFLVVMHANHASTIEPLIEAACPPGIICGRPAIPPPSVLPTLDLAGLIPAMPTWTAGLQPISLNGQPMTGTMFSKQLLVSPDVWFPFLFVEGLVTPATGRAAGDMVLTTAMRMGVAVYEQLYDRVKSHPSAPAMGDTAAGTVYGITVESSLVTVYTMRLRHELDNEYQSCPSVRVWTGDIDEPRDMLTFVSLLLAILDPTVASQRAWAVTNWIACLRDLDQHGLGNERPPRRRRASHGAPVGAALRNANGKRARA</sequence>
<gene>
    <name evidence="2" type="ORF">EHS24_003693</name>
</gene>
<dbReference type="AlphaFoldDB" id="A0A427XEB2"/>
<keyword evidence="3" id="KW-1185">Reference proteome</keyword>
<evidence type="ECO:0000256" key="1">
    <source>
        <dbReference type="SAM" id="MobiDB-lite"/>
    </source>
</evidence>
<comment type="caution">
    <text evidence="2">The sequence shown here is derived from an EMBL/GenBank/DDBJ whole genome shotgun (WGS) entry which is preliminary data.</text>
</comment>
<protein>
    <submittedName>
        <fullName evidence="2">Uncharacterized protein</fullName>
    </submittedName>
</protein>
<feature type="region of interest" description="Disordered" evidence="1">
    <location>
        <begin position="338"/>
        <end position="370"/>
    </location>
</feature>
<name>A0A427XEB2_9TREE</name>
<dbReference type="EMBL" id="RSCE01000018">
    <property type="protein sequence ID" value="RSH77067.1"/>
    <property type="molecule type" value="Genomic_DNA"/>
</dbReference>
<dbReference type="Proteomes" id="UP000279236">
    <property type="component" value="Unassembled WGS sequence"/>
</dbReference>
<dbReference type="RefSeq" id="XP_028472214.1">
    <property type="nucleotide sequence ID" value="XM_028619345.1"/>
</dbReference>
<accession>A0A427XEB2</accession>